<reference evidence="3 4" key="1">
    <citation type="submission" date="2019-11" db="EMBL/GenBank/DDBJ databases">
        <title>Comparative genomics of hydrocarbon-degrading Desulfosarcina strains.</title>
        <authorList>
            <person name="Watanabe M."/>
            <person name="Kojima H."/>
            <person name="Fukui M."/>
        </authorList>
    </citation>
    <scope>NUCLEOTIDE SEQUENCE [LARGE SCALE GENOMIC DNA]</scope>
    <source>
        <strain evidence="3 4">PP31</strain>
    </source>
</reference>
<dbReference type="Proteomes" id="UP000427769">
    <property type="component" value="Chromosome"/>
</dbReference>
<dbReference type="EMBL" id="AP021875">
    <property type="protein sequence ID" value="BBO73923.1"/>
    <property type="molecule type" value="Genomic_DNA"/>
</dbReference>
<organism evidence="3 4">
    <name type="scientific">Desulfosarcina widdelii</name>
    <dbReference type="NCBI Taxonomy" id="947919"/>
    <lineage>
        <taxon>Bacteria</taxon>
        <taxon>Pseudomonadati</taxon>
        <taxon>Thermodesulfobacteriota</taxon>
        <taxon>Desulfobacteria</taxon>
        <taxon>Desulfobacterales</taxon>
        <taxon>Desulfosarcinaceae</taxon>
        <taxon>Desulfosarcina</taxon>
    </lineage>
</organism>
<proteinExistence type="predicted"/>
<accession>A0A5K7Z1E6</accession>
<feature type="domain" description="Ice-binding protein C-terminal" evidence="2">
    <location>
        <begin position="161"/>
        <end position="184"/>
    </location>
</feature>
<dbReference type="AlphaFoldDB" id="A0A5K7Z1E6"/>
<dbReference type="NCBIfam" id="TIGR02595">
    <property type="entry name" value="PEP_CTERM"/>
    <property type="match status" value="1"/>
</dbReference>
<dbReference type="KEGG" id="dwd:DSCW_13400"/>
<evidence type="ECO:0000259" key="2">
    <source>
        <dbReference type="Pfam" id="PF07589"/>
    </source>
</evidence>
<feature type="signal peptide" evidence="1">
    <location>
        <begin position="1"/>
        <end position="20"/>
    </location>
</feature>
<gene>
    <name evidence="3" type="ORF">DSCW_13400</name>
</gene>
<evidence type="ECO:0000313" key="4">
    <source>
        <dbReference type="Proteomes" id="UP000427769"/>
    </source>
</evidence>
<evidence type="ECO:0000256" key="1">
    <source>
        <dbReference type="SAM" id="SignalP"/>
    </source>
</evidence>
<evidence type="ECO:0000313" key="3">
    <source>
        <dbReference type="EMBL" id="BBO73923.1"/>
    </source>
</evidence>
<dbReference type="InterPro" id="IPR013424">
    <property type="entry name" value="Ice-binding_C"/>
</dbReference>
<name>A0A5K7Z1E6_9BACT</name>
<protein>
    <recommendedName>
        <fullName evidence="2">Ice-binding protein C-terminal domain-containing protein</fullName>
    </recommendedName>
</protein>
<sequence>MKKILSIAVLLLLFGSTSWALWIDGPVNVGSIDSYTGIHDSVGNSYAEELAWLQSINLIGDDVTLTKYDPPALYDTYETSALNTKVDYTYAMQLTGEAQYFYVKLGQGQIGPVDHFLFENTALSFDWGVIDLSEVLKDIDSLDFTVTIGLISHGGGTGAAPVPEPATMLLLGTGLLGLAVTGRKKFKK</sequence>
<dbReference type="RefSeq" id="WP_155302992.1">
    <property type="nucleotide sequence ID" value="NZ_AP021875.1"/>
</dbReference>
<dbReference type="Pfam" id="PF07589">
    <property type="entry name" value="PEP-CTERM"/>
    <property type="match status" value="1"/>
</dbReference>
<keyword evidence="4" id="KW-1185">Reference proteome</keyword>
<feature type="chain" id="PRO_5024389235" description="Ice-binding protein C-terminal domain-containing protein" evidence="1">
    <location>
        <begin position="21"/>
        <end position="188"/>
    </location>
</feature>
<keyword evidence="1" id="KW-0732">Signal</keyword>